<dbReference type="InterPro" id="IPR036950">
    <property type="entry name" value="PBP_transglycosylase"/>
</dbReference>
<reference evidence="17" key="1">
    <citation type="journal article" date="2019" name="Int. J. Syst. Evol. Microbiol.">
        <title>The Global Catalogue of Microorganisms (GCM) 10K type strain sequencing project: providing services to taxonomists for standard genome sequencing and annotation.</title>
        <authorList>
            <consortium name="The Broad Institute Genomics Platform"/>
            <consortium name="The Broad Institute Genome Sequencing Center for Infectious Disease"/>
            <person name="Wu L."/>
            <person name="Ma J."/>
        </authorList>
    </citation>
    <scope>NUCLEOTIDE SEQUENCE [LARGE SCALE GENOMIC DNA]</scope>
    <source>
        <strain evidence="17">JCM 18715</strain>
    </source>
</reference>
<protein>
    <recommendedName>
        <fullName evidence="10">peptidoglycan glycosyltransferase</fullName>
        <ecNumber evidence="10">2.4.99.28</ecNumber>
    </recommendedName>
</protein>
<comment type="similarity">
    <text evidence="3">In the N-terminal section; belongs to the glycosyltransferase 51 family.</text>
</comment>
<evidence type="ECO:0000256" key="4">
    <source>
        <dbReference type="ARBA" id="ARBA00022645"/>
    </source>
</evidence>
<evidence type="ECO:0000313" key="16">
    <source>
        <dbReference type="EMBL" id="GAA5171198.1"/>
    </source>
</evidence>
<evidence type="ECO:0000256" key="6">
    <source>
        <dbReference type="ARBA" id="ARBA00022676"/>
    </source>
</evidence>
<keyword evidence="4" id="KW-0121">Carboxypeptidase</keyword>
<dbReference type="EMBL" id="BAABLD010000017">
    <property type="protein sequence ID" value="GAA5171198.1"/>
    <property type="molecule type" value="Genomic_DNA"/>
</dbReference>
<feature type="domain" description="Penicillin-binding protein transpeptidase" evidence="13">
    <location>
        <begin position="328"/>
        <end position="561"/>
    </location>
</feature>
<dbReference type="InterPro" id="IPR009647">
    <property type="entry name" value="PBP_C"/>
</dbReference>
<keyword evidence="12" id="KW-0732">Signal</keyword>
<dbReference type="Pfam" id="PF06832">
    <property type="entry name" value="BiPBP_C"/>
    <property type="match status" value="1"/>
</dbReference>
<evidence type="ECO:0000256" key="1">
    <source>
        <dbReference type="ARBA" id="ARBA00004752"/>
    </source>
</evidence>
<comment type="pathway">
    <text evidence="1">Cell wall biogenesis; peptidoglycan biosynthesis.</text>
</comment>
<keyword evidence="17" id="KW-1185">Reference proteome</keyword>
<dbReference type="EC" id="2.4.99.28" evidence="10"/>
<dbReference type="InterPro" id="IPR001460">
    <property type="entry name" value="PCN-bd_Tpept"/>
</dbReference>
<dbReference type="Pfam" id="PF00905">
    <property type="entry name" value="Transpeptidase"/>
    <property type="match status" value="1"/>
</dbReference>
<keyword evidence="5" id="KW-0645">Protease</keyword>
<comment type="catalytic activity">
    <reaction evidence="11">
        <text>[GlcNAc-(1-&gt;4)-Mur2Ac(oyl-L-Ala-gamma-D-Glu-L-Lys-D-Ala-D-Ala)](n)-di-trans,octa-cis-undecaprenyl diphosphate + beta-D-GlcNAc-(1-&gt;4)-Mur2Ac(oyl-L-Ala-gamma-D-Glu-L-Lys-D-Ala-D-Ala)-di-trans,octa-cis-undecaprenyl diphosphate = [GlcNAc-(1-&gt;4)-Mur2Ac(oyl-L-Ala-gamma-D-Glu-L-Lys-D-Ala-D-Ala)](n+1)-di-trans,octa-cis-undecaprenyl diphosphate + di-trans,octa-cis-undecaprenyl diphosphate + H(+)</text>
        <dbReference type="Rhea" id="RHEA:23708"/>
        <dbReference type="Rhea" id="RHEA-COMP:9602"/>
        <dbReference type="Rhea" id="RHEA-COMP:9603"/>
        <dbReference type="ChEBI" id="CHEBI:15378"/>
        <dbReference type="ChEBI" id="CHEBI:58405"/>
        <dbReference type="ChEBI" id="CHEBI:60033"/>
        <dbReference type="ChEBI" id="CHEBI:78435"/>
        <dbReference type="EC" id="2.4.99.28"/>
    </reaction>
</comment>
<evidence type="ECO:0000256" key="9">
    <source>
        <dbReference type="ARBA" id="ARBA00023268"/>
    </source>
</evidence>
<name>A0ABP9R4Z2_9RHOO</name>
<dbReference type="Gene3D" id="3.40.710.10">
    <property type="entry name" value="DD-peptidase/beta-lactamase superfamily"/>
    <property type="match status" value="1"/>
</dbReference>
<dbReference type="Gene3D" id="1.10.3810.10">
    <property type="entry name" value="Biosynthetic peptidoglycan transglycosylase-like"/>
    <property type="match status" value="1"/>
</dbReference>
<evidence type="ECO:0000259" key="15">
    <source>
        <dbReference type="Pfam" id="PF06832"/>
    </source>
</evidence>
<feature type="domain" description="Glycosyl transferase family 51" evidence="14">
    <location>
        <begin position="58"/>
        <end position="227"/>
    </location>
</feature>
<evidence type="ECO:0000313" key="17">
    <source>
        <dbReference type="Proteomes" id="UP001500547"/>
    </source>
</evidence>
<evidence type="ECO:0000256" key="2">
    <source>
        <dbReference type="ARBA" id="ARBA00007090"/>
    </source>
</evidence>
<keyword evidence="6" id="KW-0328">Glycosyltransferase</keyword>
<evidence type="ECO:0000256" key="3">
    <source>
        <dbReference type="ARBA" id="ARBA00007739"/>
    </source>
</evidence>
<comment type="caution">
    <text evidence="16">The sequence shown here is derived from an EMBL/GenBank/DDBJ whole genome shotgun (WGS) entry which is preliminary data.</text>
</comment>
<dbReference type="Pfam" id="PF00912">
    <property type="entry name" value="Transgly"/>
    <property type="match status" value="1"/>
</dbReference>
<dbReference type="RefSeq" id="WP_345534450.1">
    <property type="nucleotide sequence ID" value="NZ_BAABLD010000017.1"/>
</dbReference>
<evidence type="ECO:0000256" key="11">
    <source>
        <dbReference type="ARBA" id="ARBA00049902"/>
    </source>
</evidence>
<dbReference type="InterPro" id="IPR011815">
    <property type="entry name" value="PBP_1c"/>
</dbReference>
<dbReference type="InterPro" id="IPR050396">
    <property type="entry name" value="Glycosyltr_51/Transpeptidase"/>
</dbReference>
<dbReference type="InterPro" id="IPR012338">
    <property type="entry name" value="Beta-lactam/transpept-like"/>
</dbReference>
<feature type="domain" description="Penicillin-binding C-terminal" evidence="15">
    <location>
        <begin position="645"/>
        <end position="732"/>
    </location>
</feature>
<dbReference type="PANTHER" id="PTHR32282:SF15">
    <property type="entry name" value="PENICILLIN-BINDING PROTEIN 1C"/>
    <property type="match status" value="1"/>
</dbReference>
<evidence type="ECO:0000256" key="10">
    <source>
        <dbReference type="ARBA" id="ARBA00044770"/>
    </source>
</evidence>
<evidence type="ECO:0000259" key="14">
    <source>
        <dbReference type="Pfam" id="PF00912"/>
    </source>
</evidence>
<dbReference type="Proteomes" id="UP001500547">
    <property type="component" value="Unassembled WGS sequence"/>
</dbReference>
<evidence type="ECO:0000256" key="12">
    <source>
        <dbReference type="SAM" id="SignalP"/>
    </source>
</evidence>
<dbReference type="PANTHER" id="PTHR32282">
    <property type="entry name" value="BINDING PROTEIN TRANSPEPTIDASE, PUTATIVE-RELATED"/>
    <property type="match status" value="1"/>
</dbReference>
<evidence type="ECO:0000259" key="13">
    <source>
        <dbReference type="Pfam" id="PF00905"/>
    </source>
</evidence>
<accession>A0ABP9R4Z2</accession>
<dbReference type="InterPro" id="IPR001264">
    <property type="entry name" value="Glyco_trans_51"/>
</dbReference>
<dbReference type="NCBIfam" id="TIGR02073">
    <property type="entry name" value="PBP_1c"/>
    <property type="match status" value="1"/>
</dbReference>
<keyword evidence="9" id="KW-0511">Multifunctional enzyme</keyword>
<sequence length="749" mass="81686">MSLRRTLLTFALCLGVGISMAQTPPSFETVRAAHTPSDWLLLDRQGQPLQRLRIDKGVRRLAWQRLGDTSPALQRALVTAEDQRFWQHGGVDWLAFARAALDKAGSALGGDKATRGASTISMQLAALLNEQLRAAPGQRRDIARKWDQAMAARDLESRWSKSQIFEAWLNLVPWRGETVGIAAASEVWFGKQPDGLDYGEAALLAALVRQPQASAARVAERACAIIATLRNEDASLPLPPCDTLKGMAVQQLPRRALAPPLQPAAAPHAARLALSDWTRQHGNTAPPALAAGSEPVLRSTLDGRLQRLANASLHRHLRELRRQNVEDGALIVIDNASGDVLAWVGSSGNLSDAAEVDGVLALRQAGSTLKPFLYALAIEQQRLTAASLIDDSPLALTAENGVFIPRNYDRQFRGWVSARTALASSLNIPAVRTLLLTGIAPFYERLKRLGFTTLTESAEHYGLSLALGGSDVRLLDLANAYRTLANRGMANGVRRSRDEAPGNKRRVFSEDASYIVGDILSDRGARAPGFGLENVLATPFWTAVKTGTSKDMRDNWCAGFSDRYTVAVWVGNASGAPMWDVSGVQGAAPVWREMMMALHADSPSRTPSPPRTLQAVQVRFTDIEESPRREWFIAGTEVREVGRVATDETTPRIRYPANGLIVALDPDIPAGNERLPFDMVPLRNDHHWQLERGGSQPCRIALAANESWAPEPGEWALSLQDSGGKTLEQVRFAVRGSPRHATQCPENRN</sequence>
<evidence type="ECO:0000256" key="7">
    <source>
        <dbReference type="ARBA" id="ARBA00022679"/>
    </source>
</evidence>
<proteinExistence type="inferred from homology"/>
<dbReference type="SUPFAM" id="SSF56601">
    <property type="entry name" value="beta-lactamase/transpeptidase-like"/>
    <property type="match status" value="1"/>
</dbReference>
<feature type="signal peptide" evidence="12">
    <location>
        <begin position="1"/>
        <end position="21"/>
    </location>
</feature>
<dbReference type="SUPFAM" id="SSF53955">
    <property type="entry name" value="Lysozyme-like"/>
    <property type="match status" value="1"/>
</dbReference>
<dbReference type="InterPro" id="IPR023346">
    <property type="entry name" value="Lysozyme-like_dom_sf"/>
</dbReference>
<organism evidence="16 17">
    <name type="scientific">Viridibacterium curvum</name>
    <dbReference type="NCBI Taxonomy" id="1101404"/>
    <lineage>
        <taxon>Bacteria</taxon>
        <taxon>Pseudomonadati</taxon>
        <taxon>Pseudomonadota</taxon>
        <taxon>Betaproteobacteria</taxon>
        <taxon>Rhodocyclales</taxon>
        <taxon>Rhodocyclaceae</taxon>
        <taxon>Viridibacterium</taxon>
    </lineage>
</organism>
<evidence type="ECO:0000256" key="5">
    <source>
        <dbReference type="ARBA" id="ARBA00022670"/>
    </source>
</evidence>
<keyword evidence="7" id="KW-0808">Transferase</keyword>
<evidence type="ECO:0000256" key="8">
    <source>
        <dbReference type="ARBA" id="ARBA00022801"/>
    </source>
</evidence>
<comment type="similarity">
    <text evidence="2">In the C-terminal section; belongs to the transpeptidase family.</text>
</comment>
<feature type="chain" id="PRO_5045355383" description="peptidoglycan glycosyltransferase" evidence="12">
    <location>
        <begin position="22"/>
        <end position="749"/>
    </location>
</feature>
<keyword evidence="8" id="KW-0378">Hydrolase</keyword>
<gene>
    <name evidence="16" type="ORF">GCM10025770_35460</name>
</gene>